<dbReference type="EMBL" id="LR899786">
    <property type="protein sequence ID" value="CAD7242444.1"/>
    <property type="molecule type" value="Genomic_DNA"/>
</dbReference>
<organism evidence="2">
    <name type="scientific">Darwinula stevensoni</name>
    <dbReference type="NCBI Taxonomy" id="69355"/>
    <lineage>
        <taxon>Eukaryota</taxon>
        <taxon>Metazoa</taxon>
        <taxon>Ecdysozoa</taxon>
        <taxon>Arthropoda</taxon>
        <taxon>Crustacea</taxon>
        <taxon>Oligostraca</taxon>
        <taxon>Ostracoda</taxon>
        <taxon>Podocopa</taxon>
        <taxon>Podocopida</taxon>
        <taxon>Darwinulocopina</taxon>
        <taxon>Darwinuloidea</taxon>
        <taxon>Darwinulidae</taxon>
        <taxon>Darwinula</taxon>
    </lineage>
</organism>
<keyword evidence="3" id="KW-1185">Reference proteome</keyword>
<protein>
    <submittedName>
        <fullName evidence="2">Uncharacterized protein</fullName>
    </submittedName>
</protein>
<sequence>MPTDAFISASEANLQTVSLVTAAVGLGLLMLLPRYLKRKRCVISKKVSQKEVMQGNHVFSTLPGSKDSPTFIRQQRDRSMSIGSDYQSTSTLTTLLAEGGPCTPQQLGLMGGSTLAIENGTYG</sequence>
<evidence type="ECO:0000313" key="3">
    <source>
        <dbReference type="Proteomes" id="UP000677054"/>
    </source>
</evidence>
<keyword evidence="1" id="KW-0812">Transmembrane</keyword>
<keyword evidence="1" id="KW-0472">Membrane</keyword>
<dbReference type="EMBL" id="CAJPEV010000269">
    <property type="protein sequence ID" value="CAG0883210.1"/>
    <property type="molecule type" value="Genomic_DNA"/>
</dbReference>
<accession>A0A7R8XA18</accession>
<evidence type="ECO:0000313" key="2">
    <source>
        <dbReference type="EMBL" id="CAD7242444.1"/>
    </source>
</evidence>
<dbReference type="AlphaFoldDB" id="A0A7R8XA18"/>
<proteinExistence type="predicted"/>
<feature type="transmembrane region" description="Helical" evidence="1">
    <location>
        <begin position="12"/>
        <end position="36"/>
    </location>
</feature>
<keyword evidence="1" id="KW-1133">Transmembrane helix</keyword>
<gene>
    <name evidence="2" type="ORF">DSTB1V02_LOCUS2410</name>
</gene>
<reference evidence="2" key="1">
    <citation type="submission" date="2020-11" db="EMBL/GenBank/DDBJ databases">
        <authorList>
            <person name="Tran Van P."/>
        </authorList>
    </citation>
    <scope>NUCLEOTIDE SEQUENCE</scope>
</reference>
<name>A0A7R8XA18_9CRUS</name>
<dbReference type="Proteomes" id="UP000677054">
    <property type="component" value="Unassembled WGS sequence"/>
</dbReference>
<evidence type="ECO:0000256" key="1">
    <source>
        <dbReference type="SAM" id="Phobius"/>
    </source>
</evidence>